<dbReference type="RefSeq" id="WP_316699559.1">
    <property type="nucleotide sequence ID" value="NZ_CP136336.1"/>
</dbReference>
<evidence type="ECO:0000313" key="2">
    <source>
        <dbReference type="Proteomes" id="UP001303946"/>
    </source>
</evidence>
<proteinExistence type="predicted"/>
<protein>
    <submittedName>
        <fullName evidence="1">Uncharacterized protein</fullName>
    </submittedName>
</protein>
<keyword evidence="2" id="KW-1185">Reference proteome</keyword>
<accession>A0ABZ0CWP7</accession>
<sequence>MSWYYLRMENEEMLAREDEIAKAMQSLGLAALGSGAAIYVHFDSHDGRHHYYFSPKAEPVALMFGARAWNKPAREAIGSFAVGDPSLFQSLYP</sequence>
<name>A0ABZ0CWP7_9BURK</name>
<dbReference type="EMBL" id="CP136336">
    <property type="protein sequence ID" value="WOB06914.1"/>
    <property type="molecule type" value="Genomic_DNA"/>
</dbReference>
<organism evidence="1 2">
    <name type="scientific">Piscinibacter gummiphilus</name>
    <dbReference type="NCBI Taxonomy" id="946333"/>
    <lineage>
        <taxon>Bacteria</taxon>
        <taxon>Pseudomonadati</taxon>
        <taxon>Pseudomonadota</taxon>
        <taxon>Betaproteobacteria</taxon>
        <taxon>Burkholderiales</taxon>
        <taxon>Sphaerotilaceae</taxon>
        <taxon>Piscinibacter</taxon>
    </lineage>
</organism>
<evidence type="ECO:0000313" key="1">
    <source>
        <dbReference type="EMBL" id="WOB06914.1"/>
    </source>
</evidence>
<dbReference type="Proteomes" id="UP001303946">
    <property type="component" value="Chromosome"/>
</dbReference>
<gene>
    <name evidence="1" type="ORF">RXV79_18550</name>
</gene>
<reference evidence="1 2" key="1">
    <citation type="submission" date="2023-10" db="EMBL/GenBank/DDBJ databases">
        <title>Bacteria for the degradation of biodegradable plastic PBAT(Polybutylene adipate terephthalate).</title>
        <authorList>
            <person name="Weon H.-Y."/>
            <person name="Yeon J."/>
        </authorList>
    </citation>
    <scope>NUCLEOTIDE SEQUENCE [LARGE SCALE GENOMIC DNA]</scope>
    <source>
        <strain evidence="1 2">SBD 7-3</strain>
    </source>
</reference>